<dbReference type="EMBL" id="JAGKQQ010000001">
    <property type="protein sequence ID" value="MBP3957673.1"/>
    <property type="molecule type" value="Genomic_DNA"/>
</dbReference>
<feature type="transmembrane region" description="Helical" evidence="2">
    <location>
        <begin position="292"/>
        <end position="312"/>
    </location>
</feature>
<feature type="transmembrane region" description="Helical" evidence="2">
    <location>
        <begin position="192"/>
        <end position="214"/>
    </location>
</feature>
<keyword evidence="2" id="KW-0472">Membrane</keyword>
<dbReference type="PANTHER" id="PTHR23028">
    <property type="entry name" value="ACETYLTRANSFERASE"/>
    <property type="match status" value="1"/>
</dbReference>
<proteinExistence type="predicted"/>
<dbReference type="Pfam" id="PF01757">
    <property type="entry name" value="Acyl_transf_3"/>
    <property type="match status" value="1"/>
</dbReference>
<keyword evidence="2" id="KW-1133">Transmembrane helix</keyword>
<evidence type="ECO:0000256" key="1">
    <source>
        <dbReference type="SAM" id="MobiDB-lite"/>
    </source>
</evidence>
<feature type="compositionally biased region" description="Low complexity" evidence="1">
    <location>
        <begin position="1"/>
        <end position="10"/>
    </location>
</feature>
<feature type="transmembrane region" description="Helical" evidence="2">
    <location>
        <begin position="226"/>
        <end position="246"/>
    </location>
</feature>
<feature type="region of interest" description="Disordered" evidence="1">
    <location>
        <begin position="1"/>
        <end position="25"/>
    </location>
</feature>
<feature type="compositionally biased region" description="Basic and acidic residues" evidence="1">
    <location>
        <begin position="428"/>
        <end position="442"/>
    </location>
</feature>
<dbReference type="Proteomes" id="UP000676565">
    <property type="component" value="Unassembled WGS sequence"/>
</dbReference>
<evidence type="ECO:0000313" key="5">
    <source>
        <dbReference type="Proteomes" id="UP000676565"/>
    </source>
</evidence>
<feature type="transmembrane region" description="Helical" evidence="2">
    <location>
        <begin position="324"/>
        <end position="346"/>
    </location>
</feature>
<dbReference type="PANTHER" id="PTHR23028:SF53">
    <property type="entry name" value="ACYL_TRANSF_3 DOMAIN-CONTAINING PROTEIN"/>
    <property type="match status" value="1"/>
</dbReference>
<keyword evidence="4" id="KW-0012">Acyltransferase</keyword>
<keyword evidence="2" id="KW-0812">Transmembrane</keyword>
<feature type="transmembrane region" description="Helical" evidence="2">
    <location>
        <begin position="266"/>
        <end position="286"/>
    </location>
</feature>
<reference evidence="4 5" key="1">
    <citation type="submission" date="2021-04" db="EMBL/GenBank/DDBJ databases">
        <authorList>
            <person name="Ivanova A."/>
        </authorList>
    </citation>
    <scope>NUCLEOTIDE SEQUENCE [LARGE SCALE GENOMIC DNA]</scope>
    <source>
        <strain evidence="4 5">G18</strain>
    </source>
</reference>
<dbReference type="RefSeq" id="WP_210656955.1">
    <property type="nucleotide sequence ID" value="NZ_JAGKQQ010000001.1"/>
</dbReference>
<evidence type="ECO:0000313" key="4">
    <source>
        <dbReference type="EMBL" id="MBP3957673.1"/>
    </source>
</evidence>
<dbReference type="GO" id="GO:0016746">
    <property type="term" value="F:acyltransferase activity"/>
    <property type="evidence" value="ECO:0007669"/>
    <property type="project" value="UniProtKB-KW"/>
</dbReference>
<evidence type="ECO:0000259" key="3">
    <source>
        <dbReference type="Pfam" id="PF01757"/>
    </source>
</evidence>
<comment type="caution">
    <text evidence="4">The sequence shown here is derived from an EMBL/GenBank/DDBJ whole genome shotgun (WGS) entry which is preliminary data.</text>
</comment>
<keyword evidence="4" id="KW-0808">Transferase</keyword>
<accession>A0ABS5BXS3</accession>
<feature type="transmembrane region" description="Helical" evidence="2">
    <location>
        <begin position="352"/>
        <end position="377"/>
    </location>
</feature>
<evidence type="ECO:0000256" key="2">
    <source>
        <dbReference type="SAM" id="Phobius"/>
    </source>
</evidence>
<organism evidence="4 5">
    <name type="scientific">Gemmata palustris</name>
    <dbReference type="NCBI Taxonomy" id="2822762"/>
    <lineage>
        <taxon>Bacteria</taxon>
        <taxon>Pseudomonadati</taxon>
        <taxon>Planctomycetota</taxon>
        <taxon>Planctomycetia</taxon>
        <taxon>Gemmatales</taxon>
        <taxon>Gemmataceae</taxon>
        <taxon>Gemmata</taxon>
    </lineage>
</organism>
<keyword evidence="5" id="KW-1185">Reference proteome</keyword>
<sequence>MKATAAEPGATGPGGDCSTHGSAPKPESTVARYGFIDALRGFALLGVLVHHVVPRVDGLPRVVKQIAAAGGEGVQLFFVVSALTLFLSFDSRRGTQARPLTAFFLRRFFRIAPLFYLAAVFYLWYDARWPDAARPSAAAILATLGFVHVWHPDWANRVVPGGWSIGVEMEFYLLVPLLYARIRRAETAVTAALVSLLAGGLLSTVVAAGLPRVLGTDPRAAGLFSWYWLPAQMPVFFLGITLYFLVRKRLRSPSAGRDPGRIRGRVLLTTAAYLLAAATISDLHLYLGHALFGVAFVLAGWGLSLCPSPVLVNRVTRGIGTISFSAYITHFAALDLAEGGLALAGTAGLSPLAALGMLLATTLGLTVAASLITYRLIEIPGQQLGRWFIAWSERRRLPAAGSAHPAAAGAGRPGTRPPSAPPDSSLQPEERDLDATKAGRAR</sequence>
<feature type="domain" description="Acyltransferase 3" evidence="3">
    <location>
        <begin position="34"/>
        <end position="367"/>
    </location>
</feature>
<feature type="transmembrane region" description="Helical" evidence="2">
    <location>
        <begin position="66"/>
        <end position="88"/>
    </location>
</feature>
<gene>
    <name evidence="4" type="ORF">J8F10_20680</name>
</gene>
<feature type="transmembrane region" description="Helical" evidence="2">
    <location>
        <begin position="108"/>
        <end position="125"/>
    </location>
</feature>
<protein>
    <submittedName>
        <fullName evidence="4">Acyltransferase</fullName>
    </submittedName>
</protein>
<feature type="transmembrane region" description="Helical" evidence="2">
    <location>
        <begin position="162"/>
        <end position="180"/>
    </location>
</feature>
<name>A0ABS5BXS3_9BACT</name>
<dbReference type="InterPro" id="IPR050879">
    <property type="entry name" value="Acyltransferase_3"/>
</dbReference>
<dbReference type="InterPro" id="IPR002656">
    <property type="entry name" value="Acyl_transf_3_dom"/>
</dbReference>
<feature type="compositionally biased region" description="Low complexity" evidence="1">
    <location>
        <begin position="400"/>
        <end position="414"/>
    </location>
</feature>
<feature type="region of interest" description="Disordered" evidence="1">
    <location>
        <begin position="400"/>
        <end position="442"/>
    </location>
</feature>